<keyword evidence="3" id="KW-0813">Transport</keyword>
<sequence length="286" mass="31638">MQFTTKIGRLFLSMQTENIDFDGTPSPAKQVRHSIALAYQLFRPQLKAKFSRSFLGYFWIIFPIVVLTVAAHGAHQSGIMFAPDINLPFFIFYMIGVVAWLNFGEALMLGVRSVEASRSFIARVRFPMLSIVLSQLFAILVDGLIRILFVALMSLAFGIGPLRVILSCGIILFGTVFGVMLGAFIAPFALLVEDVKRIFQLFLSFGLLVSPVFFQPRPGTTLETVLYFHPIAPIALPARKAMAGTPIDVPLSIVFGLIVLGLLIVALRFFIKAKPLIVERMLLGGR</sequence>
<feature type="transmembrane region" description="Helical" evidence="4">
    <location>
        <begin position="132"/>
        <end position="158"/>
    </location>
</feature>
<keyword evidence="4" id="KW-0812">Transmembrane</keyword>
<feature type="transmembrane region" description="Helical" evidence="4">
    <location>
        <begin position="87"/>
        <end position="111"/>
    </location>
</feature>
<comment type="similarity">
    <text evidence="2">Belongs to the ABC-2 integral membrane protein family.</text>
</comment>
<evidence type="ECO:0000313" key="5">
    <source>
        <dbReference type="EMBL" id="TBE69690.1"/>
    </source>
</evidence>
<dbReference type="Proteomes" id="UP000291302">
    <property type="component" value="Unassembled WGS sequence"/>
</dbReference>
<keyword evidence="6" id="KW-1185">Reference proteome</keyword>
<gene>
    <name evidence="5" type="ORF">ELH03_02335</name>
</gene>
<evidence type="ECO:0000256" key="4">
    <source>
        <dbReference type="SAM" id="Phobius"/>
    </source>
</evidence>
<feature type="transmembrane region" description="Helical" evidence="4">
    <location>
        <begin position="249"/>
        <end position="271"/>
    </location>
</feature>
<keyword evidence="4" id="KW-1133">Transmembrane helix</keyword>
<comment type="caution">
    <text evidence="5">The sequence shown here is derived from an EMBL/GenBank/DDBJ whole genome shotgun (WGS) entry which is preliminary data.</text>
</comment>
<evidence type="ECO:0000256" key="3">
    <source>
        <dbReference type="ARBA" id="ARBA00022448"/>
    </source>
</evidence>
<evidence type="ECO:0008006" key="7">
    <source>
        <dbReference type="Google" id="ProtNLM"/>
    </source>
</evidence>
<protein>
    <recommendedName>
        <fullName evidence="7">Transport permease protein</fullName>
    </recommendedName>
</protein>
<feature type="transmembrane region" description="Helical" evidence="4">
    <location>
        <begin position="164"/>
        <end position="191"/>
    </location>
</feature>
<dbReference type="RefSeq" id="WP_130765962.1">
    <property type="nucleotide sequence ID" value="NZ_SILG01000001.1"/>
</dbReference>
<organism evidence="5 6">
    <name type="scientific">Rhizobium beringeri</name>
    <dbReference type="NCBI Taxonomy" id="3019934"/>
    <lineage>
        <taxon>Bacteria</taxon>
        <taxon>Pseudomonadati</taxon>
        <taxon>Pseudomonadota</taxon>
        <taxon>Alphaproteobacteria</taxon>
        <taxon>Hyphomicrobiales</taxon>
        <taxon>Rhizobiaceae</taxon>
        <taxon>Rhizobium/Agrobacterium group</taxon>
        <taxon>Rhizobium</taxon>
    </lineage>
</organism>
<feature type="transmembrane region" description="Helical" evidence="4">
    <location>
        <begin position="54"/>
        <end position="75"/>
    </location>
</feature>
<name>A0ABY1XQA0_9HYPH</name>
<keyword evidence="4" id="KW-0472">Membrane</keyword>
<comment type="subcellular location">
    <subcellularLocation>
        <location evidence="1">Cell inner membrane</location>
        <topology evidence="1">Multi-pass membrane protein</topology>
    </subcellularLocation>
</comment>
<evidence type="ECO:0000313" key="6">
    <source>
        <dbReference type="Proteomes" id="UP000291302"/>
    </source>
</evidence>
<dbReference type="EMBL" id="SILG01000001">
    <property type="protein sequence ID" value="TBE69690.1"/>
    <property type="molecule type" value="Genomic_DNA"/>
</dbReference>
<accession>A0ABY1XQA0</accession>
<evidence type="ECO:0000256" key="1">
    <source>
        <dbReference type="ARBA" id="ARBA00004429"/>
    </source>
</evidence>
<dbReference type="PANTHER" id="PTHR30413">
    <property type="entry name" value="INNER MEMBRANE TRANSPORT PERMEASE"/>
    <property type="match status" value="1"/>
</dbReference>
<feature type="transmembrane region" description="Helical" evidence="4">
    <location>
        <begin position="198"/>
        <end position="214"/>
    </location>
</feature>
<dbReference type="PANTHER" id="PTHR30413:SF8">
    <property type="entry name" value="TRANSPORT PERMEASE PROTEIN"/>
    <property type="match status" value="1"/>
</dbReference>
<reference evidence="5 6" key="1">
    <citation type="submission" date="2019-02" db="EMBL/GenBank/DDBJ databases">
        <title>The genomic architecture of introgression among sibling species of bacteria.</title>
        <authorList>
            <person name="Cavassim M.I.A."/>
            <person name="Moeskjaer S."/>
            <person name="Moslemi C."/>
            <person name="Fields B."/>
            <person name="Bachmann A."/>
            <person name="Vilhjalmsson B."/>
            <person name="Schierup M.H."/>
            <person name="Young J.P.W."/>
            <person name="Andersen S.U."/>
        </authorList>
    </citation>
    <scope>NUCLEOTIDE SEQUENCE [LARGE SCALE GENOMIC DNA]</scope>
    <source>
        <strain evidence="5 6">SM51</strain>
    </source>
</reference>
<evidence type="ECO:0000256" key="2">
    <source>
        <dbReference type="ARBA" id="ARBA00007783"/>
    </source>
</evidence>
<proteinExistence type="inferred from homology"/>